<sequence length="255" mass="27609">MQRAAPRSGRSTRVASRVCLVVLAGASLSVPGECAAVPFAPVDSISVGGTVALDSQLVDRGMAITEPGPILQGALHVSTPSGWSAGLSTSVQSRSPGGVVGVIGQIARSWVLSGNWQMQSSLSYYRYPGHGQARTYDRSELGVSWIYRDVLTLGVSGTHLDRYGGQRPRGAADLGLRWPLAYGFAASASLGVAQELLPPRGKGYERRNHYYYGHLGMSWDHGPWRVELAHMVSHRDRLYFQPDISPWIATVSWTF</sequence>
<gene>
    <name evidence="2" type="ORF">IM816_15475</name>
</gene>
<dbReference type="Proteomes" id="UP001056681">
    <property type="component" value="Chromosome"/>
</dbReference>
<keyword evidence="1" id="KW-0732">Signal</keyword>
<evidence type="ECO:0008006" key="4">
    <source>
        <dbReference type="Google" id="ProtNLM"/>
    </source>
</evidence>
<evidence type="ECO:0000313" key="3">
    <source>
        <dbReference type="Proteomes" id="UP001056681"/>
    </source>
</evidence>
<proteinExistence type="predicted"/>
<accession>A0ABY4T293</accession>
<keyword evidence="3" id="KW-1185">Reference proteome</keyword>
<feature type="signal peptide" evidence="1">
    <location>
        <begin position="1"/>
        <end position="35"/>
    </location>
</feature>
<evidence type="ECO:0000313" key="2">
    <source>
        <dbReference type="EMBL" id="URL57988.1"/>
    </source>
</evidence>
<protein>
    <recommendedName>
        <fullName evidence="4">Cellulose biosynthesis protein BcsS</fullName>
    </recommendedName>
</protein>
<reference evidence="2" key="1">
    <citation type="submission" date="2020-10" db="EMBL/GenBank/DDBJ databases">
        <title>Whole-genome sequence of Luteibacter sp. EIF3.</title>
        <authorList>
            <person name="Friedrich I."/>
            <person name="Hertel R."/>
            <person name="Daniel R."/>
        </authorList>
    </citation>
    <scope>NUCLEOTIDE SEQUENCE</scope>
    <source>
        <strain evidence="2">EIF3</strain>
    </source>
</reference>
<feature type="chain" id="PRO_5047350942" description="Cellulose biosynthesis protein BcsS" evidence="1">
    <location>
        <begin position="36"/>
        <end position="255"/>
    </location>
</feature>
<organism evidence="2 3">
    <name type="scientific">Luteibacter flocculans</name>
    <dbReference type="NCBI Taxonomy" id="2780091"/>
    <lineage>
        <taxon>Bacteria</taxon>
        <taxon>Pseudomonadati</taxon>
        <taxon>Pseudomonadota</taxon>
        <taxon>Gammaproteobacteria</taxon>
        <taxon>Lysobacterales</taxon>
        <taxon>Rhodanobacteraceae</taxon>
        <taxon>Luteibacter</taxon>
    </lineage>
</organism>
<dbReference type="EMBL" id="CP063231">
    <property type="protein sequence ID" value="URL57988.1"/>
    <property type="molecule type" value="Genomic_DNA"/>
</dbReference>
<name>A0ABY4T293_9GAMM</name>
<dbReference type="RefSeq" id="WP_250338773.1">
    <property type="nucleotide sequence ID" value="NZ_CP063231.1"/>
</dbReference>
<evidence type="ECO:0000256" key="1">
    <source>
        <dbReference type="SAM" id="SignalP"/>
    </source>
</evidence>